<evidence type="ECO:0000256" key="2">
    <source>
        <dbReference type="ARBA" id="ARBA00022490"/>
    </source>
</evidence>
<comment type="subunit">
    <text evidence="12">Homodimer.</text>
</comment>
<feature type="binding site" evidence="12">
    <location>
        <begin position="62"/>
        <end position="63"/>
    </location>
    <ligand>
        <name>ITP</name>
        <dbReference type="ChEBI" id="CHEBI:61402"/>
    </ligand>
</feature>
<sequence length="184" mass="20301">MLTFVTGNKNKFKEVSKILEGKIEIENQDIDAPEVQGSIEDVARAKCEYAARIVNGPTITEDTALCFNALNGLPGVYIKWFVKGIGLDGLNKLLVAFEDKSADAICTFAYTEGPNKPVHILQGVCSGKIVNPRGPPTFGWDSVFEPDEQQSDQPKTFAEMDPSEKNQISHRAKALKKLQDFLLK</sequence>
<dbReference type="PANTHER" id="PTHR11067">
    <property type="entry name" value="INOSINE TRIPHOSPHATE PYROPHOSPHATASE/HAM1 PROTEIN"/>
    <property type="match status" value="1"/>
</dbReference>
<dbReference type="GO" id="GO:0009204">
    <property type="term" value="P:deoxyribonucleoside triphosphate catabolic process"/>
    <property type="evidence" value="ECO:0007669"/>
    <property type="project" value="UniProtKB-UniRule"/>
</dbReference>
<evidence type="ECO:0000313" key="16">
    <source>
        <dbReference type="Proteomes" id="UP000095023"/>
    </source>
</evidence>
<protein>
    <recommendedName>
        <fullName evidence="12">Inosine triphosphate pyrophosphatase</fullName>
        <shortName evidence="12">ITPase</shortName>
        <shortName evidence="12">Inosine triphosphatase</shortName>
        <ecNumber evidence="12">3.6.1.66</ecNumber>
    </recommendedName>
    <alternativeName>
        <fullName evidence="12">Non-canonical purine NTP pyrophosphatase</fullName>
    </alternativeName>
    <alternativeName>
        <fullName evidence="12">Non-standard purine NTP pyrophosphatase</fullName>
    </alternativeName>
    <alternativeName>
        <fullName evidence="12">Nucleoside-triphosphate diphosphatase</fullName>
    </alternativeName>
    <alternativeName>
        <fullName evidence="12">Nucleoside-triphosphate pyrophosphatase</fullName>
        <shortName evidence="12">NTPase</shortName>
    </alternativeName>
    <alternativeName>
        <fullName evidence="12">XTP/dITP diphosphatase</fullName>
    </alternativeName>
</protein>
<comment type="catalytic activity">
    <reaction evidence="11">
        <text>N(6)-hydroxy-dATP + H2O = N(6)-hydroxy-dAMP + diphosphate + H(+)</text>
        <dbReference type="Rhea" id="RHEA:83971"/>
        <dbReference type="ChEBI" id="CHEBI:15377"/>
        <dbReference type="ChEBI" id="CHEBI:15378"/>
        <dbReference type="ChEBI" id="CHEBI:33019"/>
        <dbReference type="ChEBI" id="CHEBI:233529"/>
        <dbReference type="ChEBI" id="CHEBI:233530"/>
    </reaction>
    <physiologicalReaction direction="left-to-right" evidence="11">
        <dbReference type="Rhea" id="RHEA:83972"/>
    </physiologicalReaction>
</comment>
<comment type="subcellular location">
    <subcellularLocation>
        <location evidence="12">Cytoplasm</location>
    </subcellularLocation>
    <subcellularLocation>
        <location evidence="12">Nucleus</location>
    </subcellularLocation>
</comment>
<gene>
    <name evidence="12" type="primary">HAM1</name>
    <name evidence="15" type="ORF">CANCADRAFT_28874</name>
</gene>
<name>A0A1E4TBK4_9ASCO</name>
<evidence type="ECO:0000256" key="12">
    <source>
        <dbReference type="HAMAP-Rule" id="MF_03148"/>
    </source>
</evidence>
<feature type="region of interest" description="Disordered" evidence="14">
    <location>
        <begin position="146"/>
        <end position="165"/>
    </location>
</feature>
<reference evidence="16" key="1">
    <citation type="submission" date="2016-02" db="EMBL/GenBank/DDBJ databases">
        <title>Comparative genomics of biotechnologically important yeasts.</title>
        <authorList>
            <consortium name="DOE Joint Genome Institute"/>
            <person name="Riley R."/>
            <person name="Haridas S."/>
            <person name="Wolfe K.H."/>
            <person name="Lopes M.R."/>
            <person name="Hittinger C.T."/>
            <person name="Goker M."/>
            <person name="Salamov A."/>
            <person name="Wisecaver J."/>
            <person name="Long T.M."/>
            <person name="Aerts A.L."/>
            <person name="Barry K."/>
            <person name="Choi C."/>
            <person name="Clum A."/>
            <person name="Coughlan A.Y."/>
            <person name="Deshpande S."/>
            <person name="Douglass A.P."/>
            <person name="Hanson S.J."/>
            <person name="Klenk H.-P."/>
            <person name="Labutti K."/>
            <person name="Lapidus A."/>
            <person name="Lindquist E."/>
            <person name="Lipzen A."/>
            <person name="Meier-Kolthoff J.P."/>
            <person name="Ohm R.A."/>
            <person name="Otillar R.P."/>
            <person name="Pangilinan J."/>
            <person name="Peng Y."/>
            <person name="Rokas A."/>
            <person name="Rosa C.A."/>
            <person name="Scheuner C."/>
            <person name="Sibirny A.A."/>
            <person name="Slot J.C."/>
            <person name="Stielow J.B."/>
            <person name="Sun H."/>
            <person name="Kurtzman C.P."/>
            <person name="Blackwell M."/>
            <person name="Jeffries T.W."/>
            <person name="Grigoriev I.V."/>
        </authorList>
    </citation>
    <scope>NUCLEOTIDE SEQUENCE [LARGE SCALE GENOMIC DNA]</scope>
    <source>
        <strain evidence="16">NRRL Y-17796</strain>
    </source>
</reference>
<keyword evidence="6 12" id="KW-0460">Magnesium</keyword>
<dbReference type="GO" id="GO:0009117">
    <property type="term" value="P:nucleotide metabolic process"/>
    <property type="evidence" value="ECO:0007669"/>
    <property type="project" value="UniProtKB-KW"/>
</dbReference>
<dbReference type="InterPro" id="IPR002637">
    <property type="entry name" value="RdgB/HAM1"/>
</dbReference>
<dbReference type="AlphaFoldDB" id="A0A1E4TBK4"/>
<dbReference type="PANTHER" id="PTHR11067:SF9">
    <property type="entry name" value="INOSINE TRIPHOSPHATE PYROPHOSPHATASE"/>
    <property type="match status" value="1"/>
</dbReference>
<comment type="function">
    <text evidence="12">Pyrophosphatase that hydrolyzes non-canonical purine nucleotides such as inosine triphosphate (ITP), deoxyinosine triphosphate (dITP) or xanthosine 5'-triphosphate (XTP) to their respective monophosphate derivatives. The enzyme does not distinguish between the deoxy- and ribose forms. Probably excludes non-canonical purines from RNA and DNA precursor pools, thus preventing their incorporation into RNA and DNA and avoiding chromosomal lesions.</text>
</comment>
<organism evidence="15 16">
    <name type="scientific">Tortispora caseinolytica NRRL Y-17796</name>
    <dbReference type="NCBI Taxonomy" id="767744"/>
    <lineage>
        <taxon>Eukaryota</taxon>
        <taxon>Fungi</taxon>
        <taxon>Dikarya</taxon>
        <taxon>Ascomycota</taxon>
        <taxon>Saccharomycotina</taxon>
        <taxon>Trigonopsidomycetes</taxon>
        <taxon>Trigonopsidales</taxon>
        <taxon>Trigonopsidaceae</taxon>
        <taxon>Tortispora</taxon>
    </lineage>
</organism>
<dbReference type="GO" id="GO:0005737">
    <property type="term" value="C:cytoplasm"/>
    <property type="evidence" value="ECO:0007669"/>
    <property type="project" value="UniProtKB-SubCell"/>
</dbReference>
<keyword evidence="3 12" id="KW-0479">Metal-binding</keyword>
<comment type="catalytic activity">
    <reaction evidence="9">
        <text>ITP + H2O = IMP + diphosphate + H(+)</text>
        <dbReference type="Rhea" id="RHEA:29399"/>
        <dbReference type="ChEBI" id="CHEBI:15377"/>
        <dbReference type="ChEBI" id="CHEBI:15378"/>
        <dbReference type="ChEBI" id="CHEBI:33019"/>
        <dbReference type="ChEBI" id="CHEBI:58053"/>
        <dbReference type="ChEBI" id="CHEBI:61402"/>
        <dbReference type="EC" id="3.6.1.66"/>
    </reaction>
    <physiologicalReaction direction="left-to-right" evidence="9">
        <dbReference type="Rhea" id="RHEA:29400"/>
    </physiologicalReaction>
</comment>
<feature type="binding site" evidence="12">
    <location>
        <position position="165"/>
    </location>
    <ligand>
        <name>ITP</name>
        <dbReference type="ChEBI" id="CHEBI:61402"/>
    </ligand>
</feature>
<dbReference type="GO" id="GO:0000166">
    <property type="term" value="F:nucleotide binding"/>
    <property type="evidence" value="ECO:0007669"/>
    <property type="project" value="UniProtKB-KW"/>
</dbReference>
<evidence type="ECO:0000256" key="8">
    <source>
        <dbReference type="ARBA" id="ARBA00054940"/>
    </source>
</evidence>
<dbReference type="HAMAP" id="MF_03148">
    <property type="entry name" value="HAM1_NTPase"/>
    <property type="match status" value="1"/>
</dbReference>
<evidence type="ECO:0000256" key="14">
    <source>
        <dbReference type="SAM" id="MobiDB-lite"/>
    </source>
</evidence>
<keyword evidence="12" id="KW-0464">Manganese</keyword>
<dbReference type="Pfam" id="PF01725">
    <property type="entry name" value="Ham1p_like"/>
    <property type="match status" value="1"/>
</dbReference>
<evidence type="ECO:0000256" key="13">
    <source>
        <dbReference type="RuleBase" id="RU003781"/>
    </source>
</evidence>
<feature type="binding site" evidence="12">
    <location>
        <position position="62"/>
    </location>
    <ligand>
        <name>Mg(2+)</name>
        <dbReference type="ChEBI" id="CHEBI:18420"/>
    </ligand>
</feature>
<dbReference type="SUPFAM" id="SSF52972">
    <property type="entry name" value="ITPase-like"/>
    <property type="match status" value="1"/>
</dbReference>
<dbReference type="Proteomes" id="UP000095023">
    <property type="component" value="Unassembled WGS sequence"/>
</dbReference>
<dbReference type="Gene3D" id="3.90.950.10">
    <property type="match status" value="1"/>
</dbReference>
<evidence type="ECO:0000256" key="4">
    <source>
        <dbReference type="ARBA" id="ARBA00022741"/>
    </source>
</evidence>
<evidence type="ECO:0000256" key="5">
    <source>
        <dbReference type="ARBA" id="ARBA00022801"/>
    </source>
</evidence>
<dbReference type="GO" id="GO:0035870">
    <property type="term" value="F:dITP diphosphatase activity"/>
    <property type="evidence" value="ECO:0007669"/>
    <property type="project" value="UniProtKB-UniRule"/>
</dbReference>
<dbReference type="InterPro" id="IPR027502">
    <property type="entry name" value="ITPase"/>
</dbReference>
<feature type="binding site" evidence="12">
    <location>
        <position position="46"/>
    </location>
    <ligand>
        <name>ITP</name>
        <dbReference type="ChEBI" id="CHEBI:61402"/>
    </ligand>
</feature>
<comment type="function">
    <text evidence="8">Pyrophosphatase that hydrolyzes the non-canonical purine nucleotides inosine triphosphate (ITP), deoxyinosine triphosphate (dITP) as well as 2'-deoxy-N-6-hydroxylaminopurine triphosphate (dHAPTP) and xanthosine 5'-triphosphate (XTP) to their respective monophosphate derivatives. The enzyme does not distinguish between the deoxy- and ribose forms. Probably excludes non-canonical purines from RNA and DNA precursor pools, thus preventing their incorporation into RNA and DNA and avoiding chromosomal lesions.</text>
</comment>
<feature type="binding site" evidence="12">
    <location>
        <position position="34"/>
    </location>
    <ligand>
        <name>Mg(2+)</name>
        <dbReference type="ChEBI" id="CHEBI:18420"/>
    </ligand>
</feature>
<evidence type="ECO:0000256" key="3">
    <source>
        <dbReference type="ARBA" id="ARBA00022723"/>
    </source>
</evidence>
<dbReference type="FunFam" id="3.90.950.10:FF:000003">
    <property type="entry name" value="Inosine triphosphate pyrophosphatase"/>
    <property type="match status" value="1"/>
</dbReference>
<keyword evidence="5 12" id="KW-0378">Hydrolase</keyword>
<comment type="catalytic activity">
    <reaction evidence="12">
        <text>XTP + H2O = XMP + diphosphate + H(+)</text>
        <dbReference type="Rhea" id="RHEA:28610"/>
        <dbReference type="ChEBI" id="CHEBI:15377"/>
        <dbReference type="ChEBI" id="CHEBI:15378"/>
        <dbReference type="ChEBI" id="CHEBI:33019"/>
        <dbReference type="ChEBI" id="CHEBI:57464"/>
        <dbReference type="ChEBI" id="CHEBI:61314"/>
        <dbReference type="EC" id="3.6.1.66"/>
    </reaction>
</comment>
<dbReference type="GO" id="GO:0005634">
    <property type="term" value="C:nucleus"/>
    <property type="evidence" value="ECO:0007669"/>
    <property type="project" value="UniProtKB-SubCell"/>
</dbReference>
<comment type="catalytic activity">
    <reaction evidence="10">
        <text>dITP + H2O = dIMP + diphosphate + H(+)</text>
        <dbReference type="Rhea" id="RHEA:28342"/>
        <dbReference type="ChEBI" id="CHEBI:15377"/>
        <dbReference type="ChEBI" id="CHEBI:15378"/>
        <dbReference type="ChEBI" id="CHEBI:33019"/>
        <dbReference type="ChEBI" id="CHEBI:61194"/>
        <dbReference type="ChEBI" id="CHEBI:61382"/>
        <dbReference type="EC" id="3.6.1.66"/>
    </reaction>
    <physiologicalReaction direction="left-to-right" evidence="10">
        <dbReference type="Rhea" id="RHEA:28343"/>
    </physiologicalReaction>
</comment>
<feature type="binding site" evidence="12">
    <location>
        <begin position="138"/>
        <end position="141"/>
    </location>
    <ligand>
        <name>ITP</name>
        <dbReference type="ChEBI" id="CHEBI:61402"/>
    </ligand>
</feature>
<evidence type="ECO:0000256" key="7">
    <source>
        <dbReference type="ARBA" id="ARBA00023080"/>
    </source>
</evidence>
<proteinExistence type="inferred from homology"/>
<comment type="cofactor">
    <cofactor evidence="12">
        <name>Mg(2+)</name>
        <dbReference type="ChEBI" id="CHEBI:18420"/>
    </cofactor>
    <cofactor evidence="12">
        <name>Mn(2+)</name>
        <dbReference type="ChEBI" id="CHEBI:29035"/>
    </cofactor>
    <text evidence="12">Binds 1 divalent metal cation per subunit; can use either Mg(2+) or Mn(2+).</text>
</comment>
<keyword evidence="12" id="KW-0539">Nucleus</keyword>
<dbReference type="EMBL" id="KV453843">
    <property type="protein sequence ID" value="ODV89093.1"/>
    <property type="molecule type" value="Genomic_DNA"/>
</dbReference>
<keyword evidence="16" id="KW-1185">Reference proteome</keyword>
<dbReference type="EC" id="3.6.1.66" evidence="12"/>
<dbReference type="NCBIfam" id="TIGR00042">
    <property type="entry name" value="RdgB/HAM1 family non-canonical purine NTP pyrophosphatase"/>
    <property type="match status" value="1"/>
</dbReference>
<keyword evidence="4 12" id="KW-0547">Nucleotide-binding</keyword>
<dbReference type="OrthoDB" id="6288734at2759"/>
<dbReference type="CDD" id="cd00515">
    <property type="entry name" value="HAM1"/>
    <property type="match status" value="1"/>
</dbReference>
<dbReference type="GO" id="GO:0036222">
    <property type="term" value="F:XTP diphosphatase activity"/>
    <property type="evidence" value="ECO:0007669"/>
    <property type="project" value="UniProtKB-UniRule"/>
</dbReference>
<evidence type="ECO:0000256" key="9">
    <source>
        <dbReference type="ARBA" id="ARBA00093218"/>
    </source>
</evidence>
<keyword evidence="7 12" id="KW-0546">Nucleotide metabolism</keyword>
<evidence type="ECO:0000256" key="6">
    <source>
        <dbReference type="ARBA" id="ARBA00022842"/>
    </source>
</evidence>
<dbReference type="InterPro" id="IPR029001">
    <property type="entry name" value="ITPase-like_fam"/>
</dbReference>
<evidence type="ECO:0000256" key="11">
    <source>
        <dbReference type="ARBA" id="ARBA00093271"/>
    </source>
</evidence>
<evidence type="ECO:0000256" key="1">
    <source>
        <dbReference type="ARBA" id="ARBA00008023"/>
    </source>
</evidence>
<dbReference type="GO" id="GO:0036220">
    <property type="term" value="F:ITP diphosphatase activity"/>
    <property type="evidence" value="ECO:0007669"/>
    <property type="project" value="UniProtKB-UniRule"/>
</dbReference>
<feature type="binding site" evidence="12">
    <location>
        <begin position="6"/>
        <end position="11"/>
    </location>
    <ligand>
        <name>ITP</name>
        <dbReference type="ChEBI" id="CHEBI:61402"/>
    </ligand>
</feature>
<keyword evidence="2 12" id="KW-0963">Cytoplasm</keyword>
<dbReference type="GO" id="GO:0046872">
    <property type="term" value="F:metal ion binding"/>
    <property type="evidence" value="ECO:0007669"/>
    <property type="project" value="UniProtKB-KW"/>
</dbReference>
<feature type="binding site" evidence="12">
    <location>
        <begin position="170"/>
        <end position="171"/>
    </location>
    <ligand>
        <name>ITP</name>
        <dbReference type="ChEBI" id="CHEBI:61402"/>
    </ligand>
</feature>
<evidence type="ECO:0000256" key="10">
    <source>
        <dbReference type="ARBA" id="ARBA00093255"/>
    </source>
</evidence>
<accession>A0A1E4TBK4</accession>
<comment type="similarity">
    <text evidence="1 12 13">Belongs to the HAM1 NTPase family.</text>
</comment>
<evidence type="ECO:0000313" key="15">
    <source>
        <dbReference type="EMBL" id="ODV89093.1"/>
    </source>
</evidence>